<keyword evidence="4 8" id="KW-0276">Fatty acid metabolism</keyword>
<reference evidence="10 11" key="1">
    <citation type="journal article" date="2018" name="Environ. Microbiol.">
        <title>Novel energy conservation strategies and behaviour of Pelotomaculum schinkii driving syntrophic propionate catabolism.</title>
        <authorList>
            <person name="Hidalgo-Ahumada C.A.P."/>
            <person name="Nobu M.K."/>
            <person name="Narihiro T."/>
            <person name="Tamaki H."/>
            <person name="Liu W.T."/>
            <person name="Kamagata Y."/>
            <person name="Stams A.J.M."/>
            <person name="Imachi H."/>
            <person name="Sousa D.Z."/>
        </authorList>
    </citation>
    <scope>NUCLEOTIDE SEQUENCE [LARGE SCALE GENOMIC DNA]</scope>
    <source>
        <strain evidence="10 11">HH</strain>
    </source>
</reference>
<dbReference type="InterPro" id="IPR008278">
    <property type="entry name" value="4-PPantetheinyl_Trfase_dom"/>
</dbReference>
<dbReference type="EMBL" id="QFGA01000001">
    <property type="protein sequence ID" value="TEB07515.1"/>
    <property type="molecule type" value="Genomic_DNA"/>
</dbReference>
<keyword evidence="2 8" id="KW-0808">Transferase</keyword>
<organism evidence="10 11">
    <name type="scientific">Pelotomaculum schinkii</name>
    <dbReference type="NCBI Taxonomy" id="78350"/>
    <lineage>
        <taxon>Bacteria</taxon>
        <taxon>Bacillati</taxon>
        <taxon>Bacillota</taxon>
        <taxon>Clostridia</taxon>
        <taxon>Eubacteriales</taxon>
        <taxon>Desulfotomaculaceae</taxon>
        <taxon>Pelotomaculum</taxon>
    </lineage>
</organism>
<dbReference type="InterPro" id="IPR004568">
    <property type="entry name" value="Ppantetheine-prot_Trfase_dom"/>
</dbReference>
<keyword evidence="6 8" id="KW-0443">Lipid metabolism</keyword>
<dbReference type="Gene3D" id="3.90.470.20">
    <property type="entry name" value="4'-phosphopantetheinyl transferase domain"/>
    <property type="match status" value="1"/>
</dbReference>
<dbReference type="GO" id="GO:0008897">
    <property type="term" value="F:holo-[acyl-carrier-protein] synthase activity"/>
    <property type="evidence" value="ECO:0007669"/>
    <property type="project" value="UniProtKB-UniRule"/>
</dbReference>
<dbReference type="GO" id="GO:0000287">
    <property type="term" value="F:magnesium ion binding"/>
    <property type="evidence" value="ECO:0007669"/>
    <property type="project" value="UniProtKB-UniRule"/>
</dbReference>
<evidence type="ECO:0000256" key="7">
    <source>
        <dbReference type="ARBA" id="ARBA00023160"/>
    </source>
</evidence>
<evidence type="ECO:0000313" key="11">
    <source>
        <dbReference type="Proteomes" id="UP000298324"/>
    </source>
</evidence>
<dbReference type="HAMAP" id="MF_00101">
    <property type="entry name" value="AcpS"/>
    <property type="match status" value="1"/>
</dbReference>
<dbReference type="EC" id="2.7.8.7" evidence="8"/>
<keyword evidence="1 8" id="KW-0444">Lipid biosynthesis</keyword>
<evidence type="ECO:0000313" key="10">
    <source>
        <dbReference type="EMBL" id="TEB07515.1"/>
    </source>
</evidence>
<comment type="similarity">
    <text evidence="8">Belongs to the P-Pant transferase superfamily. AcpS family.</text>
</comment>
<dbReference type="NCBIfam" id="TIGR00516">
    <property type="entry name" value="acpS"/>
    <property type="match status" value="1"/>
</dbReference>
<evidence type="ECO:0000259" key="9">
    <source>
        <dbReference type="Pfam" id="PF01648"/>
    </source>
</evidence>
<dbReference type="InterPro" id="IPR002582">
    <property type="entry name" value="ACPS"/>
</dbReference>
<dbReference type="Pfam" id="PF01648">
    <property type="entry name" value="ACPS"/>
    <property type="match status" value="1"/>
</dbReference>
<sequence>MVQEYKRDDSIIGVGTDIIEIDRVKLAVERSGSRFLERVYTSAEIAYCEARRDRISCYAARFAAKEAVLKAIGSGLSGCRWVEVEVSRSREGPPGVLLHGAAAALAAKRGIGSLHITLSHSREFAVAFAVATGRGANA</sequence>
<evidence type="ECO:0000256" key="8">
    <source>
        <dbReference type="HAMAP-Rule" id="MF_00101"/>
    </source>
</evidence>
<dbReference type="Proteomes" id="UP000298324">
    <property type="component" value="Unassembled WGS sequence"/>
</dbReference>
<dbReference type="GO" id="GO:0006633">
    <property type="term" value="P:fatty acid biosynthetic process"/>
    <property type="evidence" value="ECO:0007669"/>
    <property type="project" value="UniProtKB-UniRule"/>
</dbReference>
<comment type="catalytic activity">
    <reaction evidence="8">
        <text>apo-[ACP] + CoA = holo-[ACP] + adenosine 3',5'-bisphosphate + H(+)</text>
        <dbReference type="Rhea" id="RHEA:12068"/>
        <dbReference type="Rhea" id="RHEA-COMP:9685"/>
        <dbReference type="Rhea" id="RHEA-COMP:9690"/>
        <dbReference type="ChEBI" id="CHEBI:15378"/>
        <dbReference type="ChEBI" id="CHEBI:29999"/>
        <dbReference type="ChEBI" id="CHEBI:57287"/>
        <dbReference type="ChEBI" id="CHEBI:58343"/>
        <dbReference type="ChEBI" id="CHEBI:64479"/>
        <dbReference type="EC" id="2.7.8.7"/>
    </reaction>
</comment>
<evidence type="ECO:0000256" key="1">
    <source>
        <dbReference type="ARBA" id="ARBA00022516"/>
    </source>
</evidence>
<keyword evidence="11" id="KW-1185">Reference proteome</keyword>
<feature type="binding site" evidence="8">
    <location>
        <position position="66"/>
    </location>
    <ligand>
        <name>Mg(2+)</name>
        <dbReference type="ChEBI" id="CHEBI:18420"/>
    </ligand>
</feature>
<dbReference type="SUPFAM" id="SSF56214">
    <property type="entry name" value="4'-phosphopantetheinyl transferase"/>
    <property type="match status" value="1"/>
</dbReference>
<feature type="binding site" evidence="8">
    <location>
        <position position="17"/>
    </location>
    <ligand>
        <name>Mg(2+)</name>
        <dbReference type="ChEBI" id="CHEBI:18420"/>
    </ligand>
</feature>
<feature type="domain" description="4'-phosphopantetheinyl transferase" evidence="9">
    <location>
        <begin position="13"/>
        <end position="122"/>
    </location>
</feature>
<keyword evidence="8" id="KW-0963">Cytoplasm</keyword>
<evidence type="ECO:0000256" key="6">
    <source>
        <dbReference type="ARBA" id="ARBA00023098"/>
    </source>
</evidence>
<evidence type="ECO:0000256" key="5">
    <source>
        <dbReference type="ARBA" id="ARBA00022842"/>
    </source>
</evidence>
<comment type="caution">
    <text evidence="10">The sequence shown here is derived from an EMBL/GenBank/DDBJ whole genome shotgun (WGS) entry which is preliminary data.</text>
</comment>
<comment type="cofactor">
    <cofactor evidence="8">
        <name>Mg(2+)</name>
        <dbReference type="ChEBI" id="CHEBI:18420"/>
    </cofactor>
</comment>
<evidence type="ECO:0000256" key="4">
    <source>
        <dbReference type="ARBA" id="ARBA00022832"/>
    </source>
</evidence>
<keyword evidence="7 8" id="KW-0275">Fatty acid biosynthesis</keyword>
<keyword evidence="3 8" id="KW-0479">Metal-binding</keyword>
<dbReference type="NCBIfam" id="TIGR00556">
    <property type="entry name" value="pantethn_trn"/>
    <property type="match status" value="1"/>
</dbReference>
<name>A0A4Y7RES3_9FIRM</name>
<dbReference type="InterPro" id="IPR037143">
    <property type="entry name" value="4-PPantetheinyl_Trfase_dom_sf"/>
</dbReference>
<comment type="function">
    <text evidence="8">Transfers the 4'-phosphopantetheine moiety from coenzyme A to a Ser of acyl-carrier-protein.</text>
</comment>
<proteinExistence type="inferred from homology"/>
<dbReference type="AlphaFoldDB" id="A0A4Y7RES3"/>
<comment type="subcellular location">
    <subcellularLocation>
        <location evidence="8">Cytoplasm</location>
    </subcellularLocation>
</comment>
<gene>
    <name evidence="8 10" type="primary">acpS</name>
    <name evidence="10" type="ORF">Psch_01069</name>
</gene>
<evidence type="ECO:0000256" key="2">
    <source>
        <dbReference type="ARBA" id="ARBA00022679"/>
    </source>
</evidence>
<dbReference type="GO" id="GO:0005737">
    <property type="term" value="C:cytoplasm"/>
    <property type="evidence" value="ECO:0007669"/>
    <property type="project" value="UniProtKB-SubCell"/>
</dbReference>
<keyword evidence="5 8" id="KW-0460">Magnesium</keyword>
<dbReference type="RefSeq" id="WP_243120698.1">
    <property type="nucleotide sequence ID" value="NZ_QFGA01000001.1"/>
</dbReference>
<accession>A0A4Y7RES3</accession>
<protein>
    <recommendedName>
        <fullName evidence="8">Holo-[acyl-carrier-protein] synthase</fullName>
        <shortName evidence="8">Holo-ACP synthase</shortName>
        <ecNumber evidence="8">2.7.8.7</ecNumber>
    </recommendedName>
    <alternativeName>
        <fullName evidence="8">4'-phosphopantetheinyl transferase AcpS</fullName>
    </alternativeName>
</protein>
<evidence type="ECO:0000256" key="3">
    <source>
        <dbReference type="ARBA" id="ARBA00022723"/>
    </source>
</evidence>